<dbReference type="OrthoDB" id="9886081at2759"/>
<evidence type="ECO:0007829" key="5">
    <source>
        <dbReference type="ProteomicsDB" id="A0A0J9YYA3"/>
    </source>
</evidence>
<gene>
    <name evidence="2" type="primary">HBG1</name>
    <name evidence="1" type="synonym">HBG2</name>
</gene>
<dbReference type="ExpressionAtlas" id="A0A0J9YYA3">
    <property type="expression patterns" value="baseline and differential"/>
</dbReference>
<organism evidence="2 3">
    <name type="scientific">Homo sapiens</name>
    <name type="common">Human</name>
    <dbReference type="NCBI Taxonomy" id="9606"/>
    <lineage>
        <taxon>Eukaryota</taxon>
        <taxon>Metazoa</taxon>
        <taxon>Chordata</taxon>
        <taxon>Craniata</taxon>
        <taxon>Vertebrata</taxon>
        <taxon>Euteleostomi</taxon>
        <taxon>Mammalia</taxon>
        <taxon>Eutheria</taxon>
        <taxon>Euarchontoglires</taxon>
        <taxon>Primates</taxon>
        <taxon>Haplorrhini</taxon>
        <taxon>Catarrhini</taxon>
        <taxon>Hominidae</taxon>
        <taxon>Homo</taxon>
    </lineage>
</organism>
<reference evidence="2" key="1">
    <citation type="journal article" date="2001" name="Nature">
        <title>Initial sequencing and analysis of the human genome.</title>
        <authorList>
            <consortium name="International Human Genome Sequencing Consortium"/>
            <person name="Lander E.S."/>
            <person name="Linton L.M."/>
            <person name="Birren B."/>
            <person name="Nusbaum C."/>
            <person name="Zody M.C."/>
            <person name="Baldwin J."/>
            <person name="Devon K."/>
            <person name="Dewar K."/>
            <person name="Doyle M."/>
            <person name="FitzHugh W."/>
            <person name="Funke R."/>
            <person name="Gage D."/>
            <person name="Harris K."/>
            <person name="Heaford A."/>
            <person name="Howland J."/>
            <person name="Kann L."/>
            <person name="Lehoczky J."/>
            <person name="LeVine R."/>
            <person name="McEwan P."/>
            <person name="McKernan K."/>
            <person name="Meldrim J."/>
            <person name="Mesirov J.P."/>
            <person name="Miranda C."/>
            <person name="Morris W."/>
            <person name="Naylor J."/>
            <person name="Raymond C."/>
            <person name="Rosetti M."/>
            <person name="Santos R."/>
            <person name="Sheridan A."/>
            <person name="Sougnez C."/>
            <person name="Stange-Thomann N."/>
            <person name="Stojanovic N."/>
            <person name="Subramanian A."/>
            <person name="Wyman D."/>
            <person name="Rogers J."/>
            <person name="Sulston J."/>
            <person name="Ainscough R."/>
            <person name="Beck S."/>
            <person name="Bentley D."/>
            <person name="Burton J."/>
            <person name="Clee C."/>
            <person name="Carter N."/>
            <person name="Coulson A."/>
            <person name="Deadman R."/>
            <person name="Deloukas P."/>
            <person name="Dunham A."/>
            <person name="Dunham I."/>
            <person name="Durbin R."/>
            <person name="French L."/>
            <person name="Grafham D."/>
            <person name="Gregory S."/>
            <person name="Hubbard T."/>
            <person name="Humphray S."/>
            <person name="Hunt A."/>
            <person name="Jones M."/>
            <person name="Lloyd C."/>
            <person name="McMurray A."/>
            <person name="Matthews L."/>
            <person name="Mercer S."/>
            <person name="Milne S."/>
            <person name="Mullikin J.C."/>
            <person name="Mungall A."/>
            <person name="Plumb R."/>
            <person name="Ross M."/>
            <person name="Shownkeen R."/>
            <person name="Sims S."/>
            <person name="Waterston R.H."/>
            <person name="Wilson R.K."/>
            <person name="Hillier L.W."/>
            <person name="McPherson J.D."/>
            <person name="Marra M.A."/>
            <person name="Mardis E.R."/>
            <person name="Fulton L.A."/>
            <person name="Chinwalla A.T."/>
            <person name="Pepin K.H."/>
            <person name="Gish W.R."/>
            <person name="Chissoe S.L."/>
            <person name="Wendl M.C."/>
            <person name="Delehaunty K.D."/>
            <person name="Miner T.L."/>
            <person name="Delehaunty A."/>
            <person name="Kramer J.B."/>
            <person name="Cook L.L."/>
            <person name="Fulton R.S."/>
            <person name="Johnson D.L."/>
            <person name="Minx P.J."/>
            <person name="Clifton S.W."/>
            <person name="Hawkins T."/>
            <person name="Branscomb E."/>
            <person name="Predki P."/>
            <person name="Richardson P."/>
            <person name="Wenning S."/>
            <person name="Slezak T."/>
            <person name="Doggett N."/>
            <person name="Cheng J.F."/>
            <person name="Olsen A."/>
            <person name="Lucas S."/>
            <person name="Elkin C."/>
            <person name="Uberbacher E."/>
            <person name="Frazier M."/>
            <person name="Gibbs R.A."/>
            <person name="Muzny D.M."/>
            <person name="Scherer S.E."/>
            <person name="Bouck J.B."/>
            <person name="Sodergren E.J."/>
            <person name="Worley K.C."/>
            <person name="Rives C.M."/>
            <person name="Gorrell J.H."/>
            <person name="Metzker M.L."/>
            <person name="Naylor S.L."/>
            <person name="Kucherlapati R.S."/>
            <person name="Nelson D.L."/>
            <person name="Weinstock G.M."/>
            <person name="Sakaki Y."/>
            <person name="Fujiyama A."/>
            <person name="Hattori M."/>
            <person name="Yada T."/>
            <person name="Toyoda A."/>
            <person name="Itoh T."/>
            <person name="Kawagoe C."/>
            <person name="Watanabe H."/>
            <person name="Totoki Y."/>
            <person name="Taylor T."/>
            <person name="Weissenbach J."/>
            <person name="Heilig R."/>
            <person name="Saurin W."/>
            <person name="Artiguenave F."/>
            <person name="Brottier P."/>
            <person name="Bruls T."/>
            <person name="Pelletier E."/>
            <person name="Robert C."/>
            <person name="Wincker P."/>
            <person name="Smith D.R."/>
            <person name="Doucette-Stamm L."/>
            <person name="Rubenfield M."/>
            <person name="Weinstock K."/>
            <person name="Lee H.M."/>
            <person name="Dubois J."/>
            <person name="Rosenthal A."/>
            <person name="Platzer M."/>
            <person name="Nyakatura G."/>
            <person name="Taudien S."/>
            <person name="Rump A."/>
            <person name="Yang H."/>
            <person name="Yu J."/>
            <person name="Wang J."/>
            <person name="Huang G."/>
            <person name="Gu J."/>
            <person name="Hood L."/>
            <person name="Rowen L."/>
            <person name="Madan A."/>
            <person name="Qin S."/>
            <person name="Davis R.W."/>
            <person name="Federspiel N.A."/>
            <person name="Abola A.P."/>
            <person name="Proctor M.J."/>
            <person name="Myers R.M."/>
            <person name="Schmutz J."/>
            <person name="Dickson M."/>
            <person name="Grimwood J."/>
            <person name="Cox D.R."/>
            <person name="Olson M.V."/>
            <person name="Kaul R."/>
            <person name="Raymond C."/>
            <person name="Shimizu N."/>
            <person name="Kawasaki K."/>
            <person name="Minoshima S."/>
            <person name="Evans G.A."/>
            <person name="Athanasiou M."/>
            <person name="Schultz R."/>
            <person name="Roe B.A."/>
            <person name="Chen F."/>
            <person name="Pan H."/>
            <person name="Ramser J."/>
            <person name="Lehrach H."/>
            <person name="Reinhardt R."/>
            <person name="McCombie W.R."/>
            <person name="de la Bastide M."/>
            <person name="Dedhia N."/>
            <person name="Blocker H."/>
            <person name="Hornischer K."/>
            <person name="Nordsiek G."/>
            <person name="Agarwala R."/>
            <person name="Aravind L."/>
            <person name="Bailey J.A."/>
            <person name="Bateman A."/>
            <person name="Batzoglou S."/>
            <person name="Birney E."/>
            <person name="Bork P."/>
            <person name="Brown D.G."/>
            <person name="Burge C.B."/>
            <person name="Cerutti L."/>
            <person name="Chen H.C."/>
            <person name="Church D."/>
            <person name="Clamp M."/>
            <person name="Copley R.R."/>
            <person name="Doerks T."/>
            <person name="Eddy S.R."/>
            <person name="Eichler E.E."/>
            <person name="Furey T.S."/>
            <person name="Galagan J."/>
            <person name="Gilbert J.G."/>
            <person name="Harmon C."/>
            <person name="Hayashizaki Y."/>
            <person name="Haussler D."/>
            <person name="Hermjakob H."/>
            <person name="Hokamp K."/>
            <person name="Jang W."/>
            <person name="Johnson L.S."/>
            <person name="Jones T.A."/>
            <person name="Kasif S."/>
            <person name="Kaspryzk A."/>
            <person name="Kennedy S."/>
            <person name="Kent W.J."/>
            <person name="Kitts P."/>
            <person name="Koonin E.V."/>
            <person name="Korf I."/>
            <person name="Kulp D."/>
            <person name="Lancet D."/>
            <person name="Lowe T.M."/>
            <person name="McLysaght A."/>
            <person name="Mikkelsen T."/>
            <person name="Moran J.V."/>
            <person name="Mulder N."/>
            <person name="Pollara V.J."/>
            <person name="Ponting C.P."/>
            <person name="Schuler G."/>
            <person name="Schultz J."/>
            <person name="Slater G."/>
            <person name="Smit A.F."/>
            <person name="Stupka E."/>
            <person name="Szustakowski J."/>
            <person name="Thierry-Mieg D."/>
            <person name="Thierry-Mieg J."/>
            <person name="Wagner L."/>
            <person name="Wallis J."/>
            <person name="Wheeler R."/>
            <person name="Williams A."/>
            <person name="Wolf Y.I."/>
            <person name="Wolfe K.H."/>
            <person name="Yang S.P."/>
            <person name="Yeh R.F."/>
            <person name="Collins F."/>
            <person name="Guyer M.S."/>
            <person name="Peterson J."/>
            <person name="Felsenfeld A."/>
            <person name="Wetterstrand K.A."/>
            <person name="Patrinos A."/>
            <person name="Morgan M.J."/>
            <person name="de Jong P."/>
            <person name="Catanese J.J."/>
            <person name="Osoegawa K."/>
            <person name="Shizuya H."/>
            <person name="Choi S."/>
            <person name="Chen Y.J."/>
        </authorList>
    </citation>
    <scope>NUCLEOTIDE SEQUENCE [LARGE SCALE GENOMIC DNA]</scope>
</reference>
<dbReference type="EMBL" id="AC087380">
    <property type="status" value="NOT_ANNOTATED_CDS"/>
    <property type="molecule type" value="Genomic_DNA"/>
</dbReference>
<dbReference type="VEuPathDB" id="HostDB:ENSG00000196565"/>
<dbReference type="AlphaFoldDB" id="A0A0J9YYA3"/>
<keyword evidence="4 5" id="KW-1267">Proteomics identification</keyword>
<dbReference type="SMR" id="A0A0J9YYA3"/>
<sequence>MGHFTEEDKATITSLWGKAPGCLPMDPEVL</sequence>
<keyword evidence="3" id="KW-1185">Reference proteome</keyword>
<reference evidence="6" key="4">
    <citation type="journal article" date="2011" name="BMC Syst. Biol.">
        <title>Initial characterization of the human central proteome.</title>
        <authorList>
            <person name="Burkard T.R."/>
            <person name="Planyavsky M."/>
            <person name="Kaupe I."/>
            <person name="Breitwieser F.P."/>
            <person name="Burckstummer T."/>
            <person name="Bennett K.L."/>
            <person name="Superti-Furga G."/>
            <person name="Colinge J."/>
        </authorList>
    </citation>
    <scope>IDENTIFICATION BY MASS SPECTROMETRY [LARGE SCALE ANALYSIS]</scope>
</reference>
<name>A0A0J9YYA3_HUMAN</name>
<evidence type="ECO:0007829" key="4">
    <source>
        <dbReference type="PeptideAtlas" id="A0A0J9YYA3"/>
    </source>
</evidence>
<protein>
    <submittedName>
        <fullName evidence="2">Hemoglobin subunit gamma 1</fullName>
    </submittedName>
    <submittedName>
        <fullName evidence="1">Hemoglobin subunit gamma 2</fullName>
    </submittedName>
</protein>
<dbReference type="Bgee" id="ENSG00000196565">
    <property type="expression patterns" value="Expressed in placenta and 93 other cell types or tissues"/>
</dbReference>
<reference evidence="2" key="2">
    <citation type="journal article" date="2004" name="Nature">
        <title>Finishing the euchromatic sequence of the human genome.</title>
        <authorList>
            <consortium name="International Human Genome Sequencing Consortium"/>
        </authorList>
    </citation>
    <scope>NUCLEOTIDE SEQUENCE [LARGE SCALE GENOMIC DNA]</scope>
</reference>
<evidence type="ECO:0000313" key="1">
    <source>
        <dbReference type="Ensembl" id="ENSP00000488218.1"/>
    </source>
</evidence>
<evidence type="ECO:0007829" key="6">
    <source>
        <dbReference type="PubMed" id="21269460"/>
    </source>
</evidence>
<dbReference type="OpenTargets" id="ENSG00000196565"/>
<dbReference type="EMBL" id="AC104389">
    <property type="status" value="NOT_ANNOTATED_CDS"/>
    <property type="molecule type" value="Genomic_DNA"/>
</dbReference>
<evidence type="ECO:0007829" key="7">
    <source>
        <dbReference type="PubMed" id="23186163"/>
    </source>
</evidence>
<evidence type="ECO:0000313" key="2">
    <source>
        <dbReference type="Ensembl" id="ENSP00000488759.1"/>
    </source>
</evidence>
<dbReference type="HGNC" id="HGNC:4832">
    <property type="gene designation" value="HBG2"/>
</dbReference>
<dbReference type="OpenTargets" id="ENSG00000213934"/>
<dbReference type="ChiTaRS" id="HBG2">
    <property type="organism name" value="human"/>
</dbReference>
<dbReference type="VEuPathDB" id="HostDB:ENSG00000213934"/>
<dbReference type="Proteomes" id="UP000005640">
    <property type="component" value="Chromosome 11"/>
</dbReference>
<reference evidence="7" key="5">
    <citation type="journal article" date="2013" name="J. Proteome Res.">
        <title>Toward a comprehensive characterization of a human cancer cell phosphoproteome.</title>
        <authorList>
            <person name="Zhou H."/>
            <person name="Di Palma S."/>
            <person name="Preisinger C."/>
            <person name="Peng M."/>
            <person name="Polat A.N."/>
            <person name="Heck A.J."/>
            <person name="Mohammed S."/>
        </authorList>
    </citation>
    <scope>IDENTIFICATION BY MASS SPECTROMETRY [LARGE SCALE ANALYSIS]</scope>
</reference>
<dbReference type="eggNOG" id="KOG3378">
    <property type="taxonomic scope" value="Eukaryota"/>
</dbReference>
<proteinExistence type="evidence at protein level"/>
<reference evidence="2" key="6">
    <citation type="submission" date="2025-05" db="UniProtKB">
        <authorList>
            <consortium name="Ensembl"/>
        </authorList>
    </citation>
    <scope>IDENTIFICATION</scope>
</reference>
<dbReference type="Antibodypedia" id="23583">
    <property type="antibodies" value="182 antibodies from 28 providers"/>
</dbReference>
<reference evidence="2 3" key="3">
    <citation type="journal article" date="2006" name="Nature">
        <title>Human chromosome 11 DNA sequence and analysis including novel gene identification.</title>
        <authorList>
            <person name="Taylor T.D."/>
            <person name="Noguchi H."/>
            <person name="Totoki Y."/>
            <person name="Toyoda A."/>
            <person name="Kuroki Y."/>
            <person name="Dewar K."/>
            <person name="Lloyd C."/>
            <person name="Itoh T."/>
            <person name="Takeda T."/>
            <person name="Kim D.W."/>
            <person name="She X."/>
            <person name="Barlow K.F."/>
            <person name="Bloom T."/>
            <person name="Bruford E."/>
            <person name="Chang J.L."/>
            <person name="Cuomo C.A."/>
            <person name="Eichler E."/>
            <person name="FitzGerald M.G."/>
            <person name="Jaffe D.B."/>
            <person name="LaButti K."/>
            <person name="Nicol R."/>
            <person name="Park H.S."/>
            <person name="Seaman C."/>
            <person name="Sougnez C."/>
            <person name="Yang X."/>
            <person name="Zimmer A.R."/>
            <person name="Zody M.C."/>
            <person name="Birren B.W."/>
            <person name="Nusbaum C."/>
            <person name="Fujiyama A."/>
            <person name="Hattori M."/>
            <person name="Rogers J."/>
            <person name="Lander E.S."/>
            <person name="Sakaki Y."/>
        </authorList>
    </citation>
    <scope>NUCLEOTIDE SEQUENCE [LARGE SCALE GENOMIC DNA]</scope>
</reference>
<evidence type="ECO:0000313" key="3">
    <source>
        <dbReference type="Proteomes" id="UP000005640"/>
    </source>
</evidence>
<dbReference type="GeneTree" id="ENSGT00940000162659"/>
<dbReference type="PaxDb" id="9606-ENSP00000327431"/>
<dbReference type="Ensembl" id="ENST00000444587.1">
    <property type="protein sequence ID" value="ENSP00000488218.1"/>
    <property type="gene ID" value="ENSG00000196565.15"/>
</dbReference>
<dbReference type="Antibodypedia" id="4250">
    <property type="antibodies" value="95 antibodies from 21 providers"/>
</dbReference>
<dbReference type="Ensembl" id="ENST00000632727.1">
    <property type="protein sequence ID" value="ENSP00000488759.1"/>
    <property type="gene ID" value="ENSG00000213934.9"/>
</dbReference>
<accession>A0A0J9YYA3</accession>
<dbReference type="HGNC" id="HGNC:4831">
    <property type="gene designation" value="HBG1"/>
</dbReference>
<dbReference type="STRING" id="9606.ENSP00000327431"/>